<dbReference type="STRING" id="450378.GCA_001661675_02347"/>
<dbReference type="AlphaFoldDB" id="A0A1Z1FD17"/>
<keyword evidence="3" id="KW-1185">Reference proteome</keyword>
<dbReference type="GO" id="GO:0006355">
    <property type="term" value="P:regulation of DNA-templated transcription"/>
    <property type="evidence" value="ECO:0007669"/>
    <property type="project" value="InterPro"/>
</dbReference>
<dbReference type="OrthoDB" id="9814495at2"/>
<evidence type="ECO:0000313" key="3">
    <source>
        <dbReference type="Proteomes" id="UP000195807"/>
    </source>
</evidence>
<dbReference type="PANTHER" id="PTHR45566">
    <property type="entry name" value="HTH-TYPE TRANSCRIPTIONAL REGULATOR YHJB-RELATED"/>
    <property type="match status" value="1"/>
</dbReference>
<dbReference type="PRINTS" id="PR00038">
    <property type="entry name" value="HTHLUXR"/>
</dbReference>
<dbReference type="SUPFAM" id="SSF52172">
    <property type="entry name" value="CheY-like"/>
    <property type="match status" value="1"/>
</dbReference>
<dbReference type="Proteomes" id="UP000195807">
    <property type="component" value="Chromosome"/>
</dbReference>
<dbReference type="Pfam" id="PF00196">
    <property type="entry name" value="GerE"/>
    <property type="match status" value="1"/>
</dbReference>
<dbReference type="InterPro" id="IPR051015">
    <property type="entry name" value="EvgA-like"/>
</dbReference>
<gene>
    <name evidence="2" type="ORF">A9D14_11685</name>
</gene>
<feature type="domain" description="HTH luxR-type" evidence="1">
    <location>
        <begin position="146"/>
        <end position="211"/>
    </location>
</feature>
<evidence type="ECO:0000259" key="1">
    <source>
        <dbReference type="PROSITE" id="PS50043"/>
    </source>
</evidence>
<dbReference type="Gene3D" id="3.40.50.2300">
    <property type="match status" value="1"/>
</dbReference>
<reference evidence="2 3" key="1">
    <citation type="submission" date="2017-01" db="EMBL/GenBank/DDBJ databases">
        <title>Complete genome sequence of esterase-producing bacterium Croceicoccus marinus E4A9.</title>
        <authorList>
            <person name="Wu Y.-H."/>
            <person name="Cheng H."/>
            <person name="Xu L."/>
            <person name="Huo Y.-Y."/>
            <person name="Wang C.-S."/>
            <person name="Xu X.-W."/>
        </authorList>
    </citation>
    <scope>NUCLEOTIDE SEQUENCE [LARGE SCALE GENOMIC DNA]</scope>
    <source>
        <strain evidence="2 3">E4A9</strain>
    </source>
</reference>
<dbReference type="InterPro" id="IPR016032">
    <property type="entry name" value="Sig_transdc_resp-reg_C-effctor"/>
</dbReference>
<dbReference type="InterPro" id="IPR011006">
    <property type="entry name" value="CheY-like_superfamily"/>
</dbReference>
<keyword evidence="2" id="KW-0238">DNA-binding</keyword>
<dbReference type="PANTHER" id="PTHR45566:SF2">
    <property type="entry name" value="NARL SUBFAMILY"/>
    <property type="match status" value="1"/>
</dbReference>
<dbReference type="RefSeq" id="WP_066846629.1">
    <property type="nucleotide sequence ID" value="NZ_CP019602.1"/>
</dbReference>
<dbReference type="EMBL" id="CP019602">
    <property type="protein sequence ID" value="ARU16718.1"/>
    <property type="molecule type" value="Genomic_DNA"/>
</dbReference>
<dbReference type="SUPFAM" id="SSF46894">
    <property type="entry name" value="C-terminal effector domain of the bipartite response regulators"/>
    <property type="match status" value="1"/>
</dbReference>
<organism evidence="2 3">
    <name type="scientific">Croceicoccus marinus</name>
    <dbReference type="NCBI Taxonomy" id="450378"/>
    <lineage>
        <taxon>Bacteria</taxon>
        <taxon>Pseudomonadati</taxon>
        <taxon>Pseudomonadota</taxon>
        <taxon>Alphaproteobacteria</taxon>
        <taxon>Sphingomonadales</taxon>
        <taxon>Erythrobacteraceae</taxon>
        <taxon>Croceicoccus</taxon>
    </lineage>
</organism>
<dbReference type="GO" id="GO:0003677">
    <property type="term" value="F:DNA binding"/>
    <property type="evidence" value="ECO:0007669"/>
    <property type="project" value="UniProtKB-KW"/>
</dbReference>
<accession>A0A1Z1FD17</accession>
<dbReference type="CDD" id="cd06170">
    <property type="entry name" value="LuxR_C_like"/>
    <property type="match status" value="1"/>
</dbReference>
<name>A0A1Z1FD17_9SPHN</name>
<dbReference type="SMART" id="SM00421">
    <property type="entry name" value="HTH_LUXR"/>
    <property type="match status" value="1"/>
</dbReference>
<protein>
    <submittedName>
        <fullName evidence="2">DNA-binding response regulator</fullName>
    </submittedName>
</protein>
<dbReference type="KEGG" id="cman:A9D14_11685"/>
<sequence>MSDLVSLICRNPLQREGLARILSASDFEVLSSAADVRDVDWARTDGNALAVIDTDLTTDAVGAVQSILAQNPTLKCVLLVDMLDMRVMLDAFRTGAHAYLVKDMDYVPLVTTLKLAAQGQKIVPPNIIDALEGQALSFSDPAGAEKALDSANLSQRETDVLCCLMAGHSNKVIARSLDVSEATVKVHVKAILRKLKVGNRTQAAIWATNKSVGTHSPMGAQLLAM</sequence>
<proteinExistence type="predicted"/>
<dbReference type="PROSITE" id="PS00622">
    <property type="entry name" value="HTH_LUXR_1"/>
    <property type="match status" value="1"/>
</dbReference>
<dbReference type="PROSITE" id="PS50043">
    <property type="entry name" value="HTH_LUXR_2"/>
    <property type="match status" value="1"/>
</dbReference>
<dbReference type="InterPro" id="IPR000792">
    <property type="entry name" value="Tscrpt_reg_LuxR_C"/>
</dbReference>
<evidence type="ECO:0000313" key="2">
    <source>
        <dbReference type="EMBL" id="ARU16718.1"/>
    </source>
</evidence>